<dbReference type="GO" id="GO:0006508">
    <property type="term" value="P:proteolysis"/>
    <property type="evidence" value="ECO:0007669"/>
    <property type="project" value="InterPro"/>
</dbReference>
<dbReference type="PROSITE" id="PS50082">
    <property type="entry name" value="WD_REPEATS_2"/>
    <property type="match status" value="1"/>
</dbReference>
<feature type="repeat" description="WD" evidence="3">
    <location>
        <begin position="28"/>
        <end position="70"/>
    </location>
</feature>
<evidence type="ECO:0000256" key="2">
    <source>
        <dbReference type="ARBA" id="ARBA00022737"/>
    </source>
</evidence>
<dbReference type="PANTHER" id="PTHR47197:SF3">
    <property type="entry name" value="DIHYDRO-HEME D1 DEHYDROGENASE"/>
    <property type="match status" value="1"/>
</dbReference>
<dbReference type="PROSITE" id="PS00678">
    <property type="entry name" value="WD_REPEATS_1"/>
    <property type="match status" value="1"/>
</dbReference>
<evidence type="ECO:0000256" key="1">
    <source>
        <dbReference type="ARBA" id="ARBA00022574"/>
    </source>
</evidence>
<dbReference type="Pfam" id="PF00400">
    <property type="entry name" value="WD40"/>
    <property type="match status" value="1"/>
</dbReference>
<evidence type="ECO:0000313" key="6">
    <source>
        <dbReference type="Proteomes" id="UP000001520"/>
    </source>
</evidence>
<dbReference type="eggNOG" id="COG2706">
    <property type="taxonomic scope" value="Bacteria"/>
</dbReference>
<dbReference type="HOGENOM" id="CLU_289654_0_0_0"/>
<dbReference type="AlphaFoldDB" id="D3PCQ4"/>
<dbReference type="InterPro" id="IPR015943">
    <property type="entry name" value="WD40/YVTN_repeat-like_dom_sf"/>
</dbReference>
<dbReference type="SUPFAM" id="SSF82171">
    <property type="entry name" value="DPP6 N-terminal domain-like"/>
    <property type="match status" value="1"/>
</dbReference>
<proteinExistence type="predicted"/>
<organism evidence="5 6">
    <name type="scientific">Deferribacter desulfuricans (strain DSM 14783 / JCM 11476 / NBRC 101012 / SSM1)</name>
    <dbReference type="NCBI Taxonomy" id="639282"/>
    <lineage>
        <taxon>Bacteria</taxon>
        <taxon>Pseudomonadati</taxon>
        <taxon>Deferribacterota</taxon>
        <taxon>Deferribacteres</taxon>
        <taxon>Deferribacterales</taxon>
        <taxon>Deferribacteraceae</taxon>
        <taxon>Deferribacter</taxon>
    </lineage>
</organism>
<accession>D3PCQ4</accession>
<keyword evidence="6" id="KW-1185">Reference proteome</keyword>
<dbReference type="SMART" id="SM00320">
    <property type="entry name" value="WD40"/>
    <property type="match status" value="3"/>
</dbReference>
<dbReference type="PANTHER" id="PTHR47197">
    <property type="entry name" value="PROTEIN NIRF"/>
    <property type="match status" value="1"/>
</dbReference>
<dbReference type="GO" id="GO:0004197">
    <property type="term" value="F:cysteine-type endopeptidase activity"/>
    <property type="evidence" value="ECO:0007669"/>
    <property type="project" value="InterPro"/>
</dbReference>
<evidence type="ECO:0000313" key="5">
    <source>
        <dbReference type="EMBL" id="BAI80377.1"/>
    </source>
</evidence>
<dbReference type="InterPro" id="IPR011600">
    <property type="entry name" value="Pept_C14_caspase"/>
</dbReference>
<dbReference type="InterPro" id="IPR051200">
    <property type="entry name" value="Host-pathogen_enzymatic-act"/>
</dbReference>
<evidence type="ECO:0000259" key="4">
    <source>
        <dbReference type="Pfam" id="PF00656"/>
    </source>
</evidence>
<evidence type="ECO:0000256" key="3">
    <source>
        <dbReference type="PROSITE-ProRule" id="PRU00221"/>
    </source>
</evidence>
<dbReference type="Proteomes" id="UP000001520">
    <property type="component" value="Chromosome"/>
</dbReference>
<dbReference type="STRING" id="639282.DEFDS_0903"/>
<feature type="domain" description="Peptidase C14 caspase" evidence="4">
    <location>
        <begin position="656"/>
        <end position="892"/>
    </location>
</feature>
<protein>
    <recommendedName>
        <fullName evidence="4">Peptidase C14 caspase domain-containing protein</fullName>
    </recommendedName>
</protein>
<dbReference type="InterPro" id="IPR001680">
    <property type="entry name" value="WD40_rpt"/>
</dbReference>
<dbReference type="KEGG" id="ddf:DEFDS_0903"/>
<dbReference type="InterPro" id="IPR019775">
    <property type="entry name" value="WD40_repeat_CS"/>
</dbReference>
<sequence length="905" mass="101619">MRIVIIIFLLSGLTVNLYAIEKPEVFVQLGHSAPITYLNFSYDGRYIISAADMDFSLKVWNVQSEKLIQTIKNINGVKAATLSNDGKILIVSNYEGISLYDLSTGKKVKTIKLNKNIRPNKISVYPGTNTILLAEFIDEMMNNNFGPLYNYNSFLDISSLDIRESKIIYYKYDNLQNIAVSNDGRFAVFINRENEPWLFELIEATTGNSIWKKSFFDRKQKYETPFYIIISSDNSYLIIQTNLNIYVVNLFSGRIIQKYSIKKIGADKKIIASNGKFILMGNEKHQSLSLVEIKSGAKINEMVLNDKIISVSPDMKYFITSSGTIYRTFSLEKVIKLQDVQLTTAAFWEDYLLTGDKKGDISLIDITLKRQVKKYRSLHLMPYALSKKFNNYLIAVYRLEDEKWKFLVWDLKNAKQLTKIKDFKKFAPKESFDEEGNLLITRGYGESVTGKYEAQKTFNGYIKLIDIKTKKIIAQFLSFVDGEWIVITPEGYYNASPNGDKYLNVRIGNKVYGIENYREAFYRPDLVRLALSGKSLEGYKTLADAGTPPDVEIIDTPSKTDKDEITVTLKITDTGGGIGDIRLYLNDTAVIVDSARGIKITPKAGEKTIFKTYTVKLLNGENIIKAVAFNGDNTMQSNPAIHTVLASISIKKPSIYAVVIGINEYKNPKLTLKYAVADANLFAETISQVAKPLFEKVEVKLLTTKEKTTKEYIKKTLKSYKHLNPDDVFVFYVASHGTVDDGEYFLITSNVGSLSTFRLKKDALTQTELKELIANVPSTKKMIVIDTCNAGKLGEALQMAILTRGMSEETAVKILSKAVGSTIISASTSLQEALEGYQGHGLFTYVLAEGLKGKADLDKDGFIKTLELATYVDSEVPTLADKIFKRSQYPVASPTGQSFPLGKVK</sequence>
<reference evidence="5 6" key="1">
    <citation type="journal article" date="2010" name="DNA Res.">
        <title>Bacterial lifestyle in a deep-sea hydrothermal vent chimney revealed by the genome sequence of the thermophilic bacterium Deferribacter desulfuricans SSM1.</title>
        <authorList>
            <person name="Takaki Y."/>
            <person name="Shimamura S."/>
            <person name="Nakagawa S."/>
            <person name="Fukuhara Y."/>
            <person name="Horikawa H."/>
            <person name="Ankai A."/>
            <person name="Harada T."/>
            <person name="Hosoyama A."/>
            <person name="Oguchi A."/>
            <person name="Fukui S."/>
            <person name="Fujita N."/>
            <person name="Takami H."/>
            <person name="Takai K."/>
        </authorList>
    </citation>
    <scope>NUCLEOTIDE SEQUENCE [LARGE SCALE GENOMIC DNA]</scope>
    <source>
        <strain evidence="6">DSM 14783 / JCM 11476 / NBRC 101012 / SSM1</strain>
    </source>
</reference>
<dbReference type="SUPFAM" id="SSF52129">
    <property type="entry name" value="Caspase-like"/>
    <property type="match status" value="1"/>
</dbReference>
<dbReference type="Pfam" id="PF00656">
    <property type="entry name" value="Peptidase_C14"/>
    <property type="match status" value="1"/>
</dbReference>
<dbReference type="Gene3D" id="2.130.10.10">
    <property type="entry name" value="YVTN repeat-like/Quinoprotein amine dehydrogenase"/>
    <property type="match status" value="1"/>
</dbReference>
<keyword evidence="1 3" id="KW-0853">WD repeat</keyword>
<dbReference type="eggNOG" id="COG4249">
    <property type="taxonomic scope" value="Bacteria"/>
</dbReference>
<dbReference type="RefSeq" id="WP_013007624.1">
    <property type="nucleotide sequence ID" value="NC_013939.1"/>
</dbReference>
<keyword evidence="2" id="KW-0677">Repeat</keyword>
<dbReference type="Gene3D" id="3.40.50.1460">
    <property type="match status" value="1"/>
</dbReference>
<dbReference type="InterPro" id="IPR029030">
    <property type="entry name" value="Caspase-like_dom_sf"/>
</dbReference>
<dbReference type="EMBL" id="AP011529">
    <property type="protein sequence ID" value="BAI80377.1"/>
    <property type="molecule type" value="Genomic_DNA"/>
</dbReference>
<gene>
    <name evidence="5" type="ordered locus">DEFDS_0903</name>
</gene>
<name>D3PCQ4_DEFDS</name>